<gene>
    <name evidence="8" type="ORF">DCC39_15390</name>
</gene>
<dbReference type="Proteomes" id="UP000245998">
    <property type="component" value="Unassembled WGS sequence"/>
</dbReference>
<dbReference type="InterPro" id="IPR005524">
    <property type="entry name" value="DUF318"/>
</dbReference>
<comment type="caution">
    <text evidence="8">The sequence shown here is derived from an EMBL/GenBank/DDBJ whole genome shotgun (WGS) entry which is preliminary data.</text>
</comment>
<evidence type="ECO:0000256" key="1">
    <source>
        <dbReference type="ARBA" id="ARBA00004651"/>
    </source>
</evidence>
<dbReference type="RefSeq" id="WP_116555789.1">
    <property type="nucleotide sequence ID" value="NZ_QCZG01000040.1"/>
</dbReference>
<feature type="transmembrane region" description="Helical" evidence="7">
    <location>
        <begin position="12"/>
        <end position="28"/>
    </location>
</feature>
<evidence type="ECO:0000256" key="6">
    <source>
        <dbReference type="ARBA" id="ARBA00023136"/>
    </source>
</evidence>
<dbReference type="InterPro" id="IPR052923">
    <property type="entry name" value="UPF0718"/>
</dbReference>
<feature type="transmembrane region" description="Helical" evidence="7">
    <location>
        <begin position="125"/>
        <end position="148"/>
    </location>
</feature>
<comment type="similarity">
    <text evidence="2">Belongs to the UPF0718 family.</text>
</comment>
<feature type="transmembrane region" description="Helical" evidence="7">
    <location>
        <begin position="49"/>
        <end position="71"/>
    </location>
</feature>
<keyword evidence="5 7" id="KW-1133">Transmembrane helix</keyword>
<accession>A0A2U1JSI4</accession>
<dbReference type="PANTHER" id="PTHR34184:SF4">
    <property type="entry name" value="UPF0718 PROTEIN YCGR"/>
    <property type="match status" value="1"/>
</dbReference>
<evidence type="ECO:0000313" key="8">
    <source>
        <dbReference type="EMBL" id="PWA08167.1"/>
    </source>
</evidence>
<feature type="transmembrane region" description="Helical" evidence="7">
    <location>
        <begin position="312"/>
        <end position="331"/>
    </location>
</feature>
<evidence type="ECO:0000256" key="2">
    <source>
        <dbReference type="ARBA" id="ARBA00006386"/>
    </source>
</evidence>
<dbReference type="EMBL" id="QCZG01000040">
    <property type="protein sequence ID" value="PWA08167.1"/>
    <property type="molecule type" value="Genomic_DNA"/>
</dbReference>
<evidence type="ECO:0000313" key="9">
    <source>
        <dbReference type="Proteomes" id="UP000245998"/>
    </source>
</evidence>
<feature type="transmembrane region" description="Helical" evidence="7">
    <location>
        <begin position="160"/>
        <end position="177"/>
    </location>
</feature>
<evidence type="ECO:0000256" key="3">
    <source>
        <dbReference type="ARBA" id="ARBA00022475"/>
    </source>
</evidence>
<proteinExistence type="inferred from homology"/>
<feature type="transmembrane region" description="Helical" evidence="7">
    <location>
        <begin position="91"/>
        <end position="113"/>
    </location>
</feature>
<keyword evidence="3" id="KW-1003">Cell membrane</keyword>
<dbReference type="AlphaFoldDB" id="A0A2U1JSI4"/>
<feature type="transmembrane region" description="Helical" evidence="7">
    <location>
        <begin position="219"/>
        <end position="237"/>
    </location>
</feature>
<organism evidence="8 9">
    <name type="scientific">Pueribacillus theae</name>
    <dbReference type="NCBI Taxonomy" id="2171751"/>
    <lineage>
        <taxon>Bacteria</taxon>
        <taxon>Bacillati</taxon>
        <taxon>Bacillota</taxon>
        <taxon>Bacilli</taxon>
        <taxon>Bacillales</taxon>
        <taxon>Bacillaceae</taxon>
        <taxon>Pueribacillus</taxon>
    </lineage>
</organism>
<protein>
    <submittedName>
        <fullName evidence="8">Permease</fullName>
    </submittedName>
</protein>
<evidence type="ECO:0000256" key="4">
    <source>
        <dbReference type="ARBA" id="ARBA00022692"/>
    </source>
</evidence>
<evidence type="ECO:0000256" key="5">
    <source>
        <dbReference type="ARBA" id="ARBA00022989"/>
    </source>
</evidence>
<dbReference type="GO" id="GO:0005886">
    <property type="term" value="C:plasma membrane"/>
    <property type="evidence" value="ECO:0007669"/>
    <property type="project" value="UniProtKB-SubCell"/>
</dbReference>
<feature type="transmembrane region" description="Helical" evidence="7">
    <location>
        <begin position="286"/>
        <end position="306"/>
    </location>
</feature>
<dbReference type="OrthoDB" id="9810876at2"/>
<keyword evidence="6 7" id="KW-0472">Membrane</keyword>
<keyword evidence="9" id="KW-1185">Reference proteome</keyword>
<sequence length="336" mass="37233">MGEALRNAIKDGIGFALLLLFVFLFLFIEQLDFQDKLVISNDWLNVNTIFLSILLEALPFILIGVIVSSLIQTFVSEDLIQKLTPKNSIVAIVPVAILAAIFPVCECAIIPIVRRLIKKGMPLHLGTIFLVGAPILNPIVFASTYYAFQSNVMMAYGRMGLAFILSIVIGLVVFIIFKKSNQLKWTTGELLGTIRGDTKNGVNRFKATFYHASDEFFEVGKYLIIGAFIASMFQTFLDRNILLNLGSNETTAPLVMMGFAYVLSLCSEADAFVAASFGNTFSHGSILAFLVYGPIVDFKNTIMLFAFFKPKFVIGFLSIVTLVVYVAVLIYQNMFL</sequence>
<feature type="transmembrane region" description="Helical" evidence="7">
    <location>
        <begin position="252"/>
        <end position="274"/>
    </location>
</feature>
<name>A0A2U1JSI4_9BACI</name>
<keyword evidence="4 7" id="KW-0812">Transmembrane</keyword>
<reference evidence="8 9" key="1">
    <citation type="submission" date="2018-04" db="EMBL/GenBank/DDBJ databases">
        <title>Camelliibacillus theae gen. nov., sp. nov., isolated from Pu'er tea.</title>
        <authorList>
            <person name="Niu L."/>
        </authorList>
    </citation>
    <scope>NUCLEOTIDE SEQUENCE [LARGE SCALE GENOMIC DNA]</scope>
    <source>
        <strain evidence="8 9">T8</strain>
    </source>
</reference>
<comment type="subcellular location">
    <subcellularLocation>
        <location evidence="1">Cell membrane</location>
        <topology evidence="1">Multi-pass membrane protein</topology>
    </subcellularLocation>
</comment>
<evidence type="ECO:0000256" key="7">
    <source>
        <dbReference type="SAM" id="Phobius"/>
    </source>
</evidence>
<dbReference type="Pfam" id="PF03773">
    <property type="entry name" value="ArsP_1"/>
    <property type="match status" value="1"/>
</dbReference>
<dbReference type="PANTHER" id="PTHR34184">
    <property type="entry name" value="UPF0718 PROTEIN YCGR"/>
    <property type="match status" value="1"/>
</dbReference>